<comment type="caution">
    <text evidence="12">The sequence shown here is derived from an EMBL/GenBank/DDBJ whole genome shotgun (WGS) entry which is preliminary data.</text>
</comment>
<feature type="repeat" description="TPR" evidence="7">
    <location>
        <begin position="654"/>
        <end position="687"/>
    </location>
</feature>
<evidence type="ECO:0000256" key="6">
    <source>
        <dbReference type="ARBA" id="ARBA00022840"/>
    </source>
</evidence>
<dbReference type="SMART" id="SM00028">
    <property type="entry name" value="TPR"/>
    <property type="match status" value="10"/>
</dbReference>
<dbReference type="InterPro" id="IPR019734">
    <property type="entry name" value="TPR_rpt"/>
</dbReference>
<evidence type="ECO:0000256" key="10">
    <source>
        <dbReference type="SAM" id="Phobius"/>
    </source>
</evidence>
<evidence type="ECO:0000313" key="13">
    <source>
        <dbReference type="Proteomes" id="UP000646426"/>
    </source>
</evidence>
<evidence type="ECO:0000256" key="4">
    <source>
        <dbReference type="ARBA" id="ARBA00022741"/>
    </source>
</evidence>
<evidence type="ECO:0000256" key="2">
    <source>
        <dbReference type="ARBA" id="ARBA00022527"/>
    </source>
</evidence>
<evidence type="ECO:0000256" key="7">
    <source>
        <dbReference type="PROSITE-ProRule" id="PRU00339"/>
    </source>
</evidence>
<keyword evidence="13" id="KW-1185">Reference proteome</keyword>
<organism evidence="12 13">
    <name type="scientific">Cognatilysobacter bugurensis</name>
    <dbReference type="NCBI Taxonomy" id="543356"/>
    <lineage>
        <taxon>Bacteria</taxon>
        <taxon>Pseudomonadati</taxon>
        <taxon>Pseudomonadota</taxon>
        <taxon>Gammaproteobacteria</taxon>
        <taxon>Lysobacterales</taxon>
        <taxon>Lysobacteraceae</taxon>
        <taxon>Cognatilysobacter</taxon>
    </lineage>
</organism>
<keyword evidence="2" id="KW-0723">Serine/threonine-protein kinase</keyword>
<reference evidence="12" key="1">
    <citation type="journal article" date="2014" name="Int. J. Syst. Evol. Microbiol.">
        <title>Complete genome sequence of Corynebacterium casei LMG S-19264T (=DSM 44701T), isolated from a smear-ripened cheese.</title>
        <authorList>
            <consortium name="US DOE Joint Genome Institute (JGI-PGF)"/>
            <person name="Walter F."/>
            <person name="Albersmeier A."/>
            <person name="Kalinowski J."/>
            <person name="Ruckert C."/>
        </authorList>
    </citation>
    <scope>NUCLEOTIDE SEQUENCE</scope>
    <source>
        <strain evidence="12">KCTC 23077</strain>
    </source>
</reference>
<evidence type="ECO:0000256" key="1">
    <source>
        <dbReference type="ARBA" id="ARBA00012513"/>
    </source>
</evidence>
<feature type="domain" description="Protein kinase" evidence="11">
    <location>
        <begin position="27"/>
        <end position="284"/>
    </location>
</feature>
<dbReference type="PROSITE" id="PS50005">
    <property type="entry name" value="TPR"/>
    <property type="match status" value="1"/>
</dbReference>
<evidence type="ECO:0000256" key="5">
    <source>
        <dbReference type="ARBA" id="ARBA00022777"/>
    </source>
</evidence>
<dbReference type="InterPro" id="IPR011990">
    <property type="entry name" value="TPR-like_helical_dom_sf"/>
</dbReference>
<evidence type="ECO:0000256" key="9">
    <source>
        <dbReference type="SAM" id="MobiDB-lite"/>
    </source>
</evidence>
<dbReference type="SUPFAM" id="SSF56112">
    <property type="entry name" value="Protein kinase-like (PK-like)"/>
    <property type="match status" value="1"/>
</dbReference>
<dbReference type="GO" id="GO:0004674">
    <property type="term" value="F:protein serine/threonine kinase activity"/>
    <property type="evidence" value="ECO:0007669"/>
    <property type="project" value="UniProtKB-KW"/>
</dbReference>
<dbReference type="PROSITE" id="PS00107">
    <property type="entry name" value="PROTEIN_KINASE_ATP"/>
    <property type="match status" value="1"/>
</dbReference>
<keyword evidence="7" id="KW-0802">TPR repeat</keyword>
<dbReference type="SMART" id="SM00220">
    <property type="entry name" value="S_TKc"/>
    <property type="match status" value="1"/>
</dbReference>
<keyword evidence="4 8" id="KW-0547">Nucleotide-binding</keyword>
<dbReference type="FunFam" id="1.10.510.10:FF:000021">
    <property type="entry name" value="Serine/threonine protein kinase"/>
    <property type="match status" value="1"/>
</dbReference>
<dbReference type="Gene3D" id="1.25.40.10">
    <property type="entry name" value="Tetratricopeptide repeat domain"/>
    <property type="match status" value="2"/>
</dbReference>
<accession>A0A918SZ78</accession>
<gene>
    <name evidence="12" type="ORF">GCM10007067_11570</name>
</gene>
<dbReference type="Gene3D" id="3.30.200.20">
    <property type="entry name" value="Phosphorylase Kinase, domain 1"/>
    <property type="match status" value="1"/>
</dbReference>
<dbReference type="InterPro" id="IPR000719">
    <property type="entry name" value="Prot_kinase_dom"/>
</dbReference>
<feature type="region of interest" description="Disordered" evidence="9">
    <location>
        <begin position="1062"/>
        <end position="1089"/>
    </location>
</feature>
<reference evidence="12" key="2">
    <citation type="submission" date="2020-09" db="EMBL/GenBank/DDBJ databases">
        <authorList>
            <person name="Sun Q."/>
            <person name="Kim S."/>
        </authorList>
    </citation>
    <scope>NUCLEOTIDE SEQUENCE</scope>
    <source>
        <strain evidence="12">KCTC 23077</strain>
    </source>
</reference>
<keyword evidence="6 8" id="KW-0067">ATP-binding</keyword>
<dbReference type="Pfam" id="PF13424">
    <property type="entry name" value="TPR_12"/>
    <property type="match status" value="2"/>
</dbReference>
<dbReference type="PANTHER" id="PTHR43289:SF6">
    <property type="entry name" value="SERINE_THREONINE-PROTEIN KINASE NEKL-3"/>
    <property type="match status" value="1"/>
</dbReference>
<keyword evidence="10" id="KW-1133">Transmembrane helix</keyword>
<dbReference type="Proteomes" id="UP000646426">
    <property type="component" value="Unassembled WGS sequence"/>
</dbReference>
<dbReference type="InterPro" id="IPR017441">
    <property type="entry name" value="Protein_kinase_ATP_BS"/>
</dbReference>
<keyword evidence="5" id="KW-0418">Kinase</keyword>
<evidence type="ECO:0000256" key="8">
    <source>
        <dbReference type="PROSITE-ProRule" id="PRU10141"/>
    </source>
</evidence>
<dbReference type="CDD" id="cd14014">
    <property type="entry name" value="STKc_PknB_like"/>
    <property type="match status" value="1"/>
</dbReference>
<protein>
    <recommendedName>
        <fullName evidence="1">non-specific serine/threonine protein kinase</fullName>
        <ecNumber evidence="1">2.7.11.1</ecNumber>
    </recommendedName>
</protein>
<dbReference type="AlphaFoldDB" id="A0A918SZ78"/>
<dbReference type="PANTHER" id="PTHR43289">
    <property type="entry name" value="MITOGEN-ACTIVATED PROTEIN KINASE KINASE KINASE 20-RELATED"/>
    <property type="match status" value="1"/>
</dbReference>
<dbReference type="Pfam" id="PF13432">
    <property type="entry name" value="TPR_16"/>
    <property type="match status" value="1"/>
</dbReference>
<dbReference type="InterPro" id="IPR011009">
    <property type="entry name" value="Kinase-like_dom_sf"/>
</dbReference>
<feature type="binding site" evidence="8">
    <location>
        <position position="56"/>
    </location>
    <ligand>
        <name>ATP</name>
        <dbReference type="ChEBI" id="CHEBI:30616"/>
    </ligand>
</feature>
<dbReference type="Pfam" id="PF00069">
    <property type="entry name" value="Pkinase"/>
    <property type="match status" value="1"/>
</dbReference>
<keyword evidence="10" id="KW-0812">Transmembrane</keyword>
<keyword evidence="10" id="KW-0472">Membrane</keyword>
<dbReference type="Gene3D" id="1.10.510.10">
    <property type="entry name" value="Transferase(Phosphotransferase) domain 1"/>
    <property type="match status" value="1"/>
</dbReference>
<dbReference type="SUPFAM" id="SSF48452">
    <property type="entry name" value="TPR-like"/>
    <property type="match status" value="2"/>
</dbReference>
<dbReference type="PROSITE" id="PS50011">
    <property type="entry name" value="PROTEIN_KINASE_DOM"/>
    <property type="match status" value="1"/>
</dbReference>
<dbReference type="RefSeq" id="WP_189454180.1">
    <property type="nucleotide sequence ID" value="NZ_BMYD01000001.1"/>
</dbReference>
<dbReference type="PROSITE" id="PS00108">
    <property type="entry name" value="PROTEIN_KINASE_ST"/>
    <property type="match status" value="1"/>
</dbReference>
<feature type="transmembrane region" description="Helical" evidence="10">
    <location>
        <begin position="299"/>
        <end position="319"/>
    </location>
</feature>
<dbReference type="GO" id="GO:0005524">
    <property type="term" value="F:ATP binding"/>
    <property type="evidence" value="ECO:0007669"/>
    <property type="project" value="UniProtKB-UniRule"/>
</dbReference>
<evidence type="ECO:0000256" key="3">
    <source>
        <dbReference type="ARBA" id="ARBA00022679"/>
    </source>
</evidence>
<sequence length="1089" mass="116559">MTDPGATATGIYSQQRLAAGSVLAGRFRIESVLGIGGMGVVYRARDLSLDVPVALKLLRPELASRPDAFDRFRQELLTARQVSSPHVVRIHDLAQDGAQWFITMDLIEGEGLDRRIDRDGPLAPDEALAIARQLAEGLGAAHARGVIHRDLKPANVLIDRDGRAFITDFGVARSLASGGLTQTGSVVGTPDYLSPEQARGEAVDARSDLYALGLILYEMLTGAMPFAGGTVPEIIAQRMLRTPPPVTQLKPATPPWIARLVDRLLRPQPAHRLQSAADVVHAIDRREVPRDWRPSRRGLVLAIAALVAIAIGIAAWQFIERRPATVEVANVAPLHRLLLLPLDTPTGALDAPRRAALDTLARDTLAAVPGLTIVDAERTFQAIRQLDPTGTSAVGADALRRIVGADRTLKIALEPSDGGFRAVATLEQAGSAPAVASAAGADAAAALGALIEQPALARALRIPTTPQLELPASDAALVAYGAGVLARREDRPVDALQRFVEATEAAPAFARGWLARAEAAAAIGEQDAAYEAIERGLAATDEASPLHARMQAELAMLAGDATAAATTWRERLQATPDDTFAELNLARALGGGGDFPGAIAVLQRLVERDPNDARAWYELGKFSILHGQAQRAVDDYLVRALVLYKRSGHRFGEAETVNALGIGYNRLGQVDDAEEQFRKAIELRRSLGNRRGLATSLRNLGTVLTLGGRHEEAARHLAEARALYEALGDQEGLAAIENELGLLAEERGDYTAALGAFRSALKRWQQLGHEPGIAQALNDIGFAQFQLGAYDDAQAYLVQSMNAYQALGDRTGEIRTQQNLGQLATARGQWDNARERLQASLSSAERAQMYEEAAVSLRNLAELDLLQGRLGAALRNATRAETLFAQRGDVRGQVDTGLLRAQTMFAAGDAQAARQVVAALEPQLAQASSEQRAIASLLRARLAEHAGDAARRARELQQAEQLARTSGIRQLQLQVALERAQRLRDPALDSALTALGHLPLRLRWTEAAMREALEAGEADAAASLYADVLPRLRRLDYLHAADLHALGAAALAGTGNDAAAARARGQAESARRALQPLRADPPRAAAREE</sequence>
<evidence type="ECO:0000259" key="11">
    <source>
        <dbReference type="PROSITE" id="PS50011"/>
    </source>
</evidence>
<dbReference type="EMBL" id="BMYD01000001">
    <property type="protein sequence ID" value="GHA76049.1"/>
    <property type="molecule type" value="Genomic_DNA"/>
</dbReference>
<dbReference type="EC" id="2.7.11.1" evidence="1"/>
<dbReference type="InterPro" id="IPR008271">
    <property type="entry name" value="Ser/Thr_kinase_AS"/>
</dbReference>
<proteinExistence type="predicted"/>
<evidence type="ECO:0000313" key="12">
    <source>
        <dbReference type="EMBL" id="GHA76049.1"/>
    </source>
</evidence>
<name>A0A918SZ78_9GAMM</name>
<keyword evidence="3" id="KW-0808">Transferase</keyword>